<evidence type="ECO:0008006" key="15">
    <source>
        <dbReference type="Google" id="ProtNLM"/>
    </source>
</evidence>
<evidence type="ECO:0000256" key="10">
    <source>
        <dbReference type="ARBA" id="ARBA00023316"/>
    </source>
</evidence>
<dbReference type="PANTHER" id="PTHR21015">
    <property type="entry name" value="UDP-N-ACETYLGLUCOSAMINE--N-ACETYLMURAMYL-(PENTAPEPTIDE) PYROPHOSPHORYL-UNDECAPRENOL N-ACETYLGLUCOSAMINE TRANSFERASE 1"/>
    <property type="match status" value="1"/>
</dbReference>
<evidence type="ECO:0000256" key="9">
    <source>
        <dbReference type="ARBA" id="ARBA00023306"/>
    </source>
</evidence>
<proteinExistence type="inferred from homology"/>
<dbReference type="GO" id="GO:0004252">
    <property type="term" value="F:serine-type endopeptidase activity"/>
    <property type="evidence" value="ECO:0007669"/>
    <property type="project" value="InterPro"/>
</dbReference>
<accession>A0A9Q1M8B3</accession>
<keyword evidence="14" id="KW-1185">Reference proteome</keyword>
<dbReference type="InterPro" id="IPR007235">
    <property type="entry name" value="Glyco_trans_28_C"/>
</dbReference>
<evidence type="ECO:0000256" key="6">
    <source>
        <dbReference type="ARBA" id="ARBA00022960"/>
    </source>
</evidence>
<keyword evidence="3" id="KW-0328">Glycosyltransferase</keyword>
<keyword evidence="2" id="KW-0132">Cell division</keyword>
<dbReference type="Proteomes" id="UP001152561">
    <property type="component" value="Unassembled WGS sequence"/>
</dbReference>
<keyword evidence="1" id="KW-1003">Cell membrane</keyword>
<dbReference type="OrthoDB" id="9974421at2759"/>
<keyword evidence="9" id="KW-0131">Cell cycle</keyword>
<comment type="caution">
    <text evidence="13">The sequence shown here is derived from an EMBL/GenBank/DDBJ whole genome shotgun (WGS) entry which is preliminary data.</text>
</comment>
<reference evidence="14" key="1">
    <citation type="journal article" date="2023" name="Proc. Natl. Acad. Sci. U.S.A.">
        <title>Genomic and structural basis for evolution of tropane alkaloid biosynthesis.</title>
        <authorList>
            <person name="Wanga Y.-J."/>
            <person name="Taina T."/>
            <person name="Yua J.-Y."/>
            <person name="Lia J."/>
            <person name="Xua B."/>
            <person name="Chenc J."/>
            <person name="D'Auriad J.C."/>
            <person name="Huanga J.-P."/>
            <person name="Huanga S.-X."/>
        </authorList>
    </citation>
    <scope>NUCLEOTIDE SEQUENCE [LARGE SCALE GENOMIC DNA]</scope>
    <source>
        <strain evidence="14">cv. KIB-2019</strain>
    </source>
</reference>
<dbReference type="GO" id="GO:0050511">
    <property type="term" value="F:undecaprenyldiphospho-muramoylpentapeptide beta-N-acetylglucosaminyltransferase activity"/>
    <property type="evidence" value="ECO:0007669"/>
    <property type="project" value="InterPro"/>
</dbReference>
<evidence type="ECO:0000256" key="7">
    <source>
        <dbReference type="ARBA" id="ARBA00022984"/>
    </source>
</evidence>
<keyword evidence="10" id="KW-0961">Cell wall biogenesis/degradation</keyword>
<feature type="domain" description="Glycosyl transferase family 28 C-terminal" evidence="12">
    <location>
        <begin position="260"/>
        <end position="421"/>
    </location>
</feature>
<evidence type="ECO:0000256" key="2">
    <source>
        <dbReference type="ARBA" id="ARBA00022618"/>
    </source>
</evidence>
<dbReference type="NCBIfam" id="TIGR01133">
    <property type="entry name" value="murG"/>
    <property type="match status" value="1"/>
</dbReference>
<dbReference type="GO" id="GO:0051301">
    <property type="term" value="P:cell division"/>
    <property type="evidence" value="ECO:0007669"/>
    <property type="project" value="UniProtKB-KW"/>
</dbReference>
<dbReference type="SUPFAM" id="SSF53474">
    <property type="entry name" value="alpha/beta-Hydrolases"/>
    <property type="match status" value="1"/>
</dbReference>
<dbReference type="Pfam" id="PF04101">
    <property type="entry name" value="Glyco_tran_28_C"/>
    <property type="match status" value="1"/>
</dbReference>
<dbReference type="PROSITE" id="PS00708">
    <property type="entry name" value="PRO_ENDOPEP_SER"/>
    <property type="match status" value="1"/>
</dbReference>
<keyword evidence="8" id="KW-0472">Membrane</keyword>
<dbReference type="CDD" id="cd03785">
    <property type="entry name" value="GT28_MurG"/>
    <property type="match status" value="1"/>
</dbReference>
<keyword evidence="7" id="KW-0573">Peptidoglycan synthesis</keyword>
<dbReference type="PANTHER" id="PTHR21015:SF22">
    <property type="entry name" value="GLYCOSYLTRANSFERASE"/>
    <property type="match status" value="1"/>
</dbReference>
<evidence type="ECO:0000313" key="14">
    <source>
        <dbReference type="Proteomes" id="UP001152561"/>
    </source>
</evidence>
<dbReference type="AlphaFoldDB" id="A0A9Q1M8B3"/>
<dbReference type="Gene3D" id="3.40.50.1820">
    <property type="entry name" value="alpha/beta hydrolase"/>
    <property type="match status" value="1"/>
</dbReference>
<sequence length="846" mass="93070">MLTTINLNSQLYFRTQFSIPKSLTLVLSVQLQSRNLKISNCISLNKPNNQSTNASSSPAGTDTLRIILAAGGTGGHIYPAIAIADDLNTLYPKAQLLFIGLPTGMESTSVPAAGYSFEPIPVAPLGQPVISLYNLFIFPYVLIKSLIKSFQILKSFKPDIVIGTGGFVSFPICLAAGLRGIKLAIQEQNSVPGIANRVLSLFAYKVFVAFNSSVDCFWQKSKCVVCGNPVRLSLRQYASKAVGRRHFFSNAVVGKGDGKVVLILGGSLGANALNVAILHLYSEMLNERKDLFLIWQTGVLAYDEMESLVKFHPRLYIAPFLHSMDLAYAAADLIVSRAGAMTCSEILAAGKPCILIPSPNVAEGHQFHNACLMADLAGSRVIAEDELDSLTLKSSIEEILDNEALMTEMSERALKIAKPDASVEIAKHVLSLITCCMQSASTGDGRTSTKPSVCTANELHYVPLPNNESKLALWHYLPSPQRRRRNHPLLLLSGVGTNAISYDLAPGATAWTSYSYLDKKKSGLRDAAQVSAITSQLREFGHRLGNIVDESHQPITQFTGLQSRFSITLEDFWKQLHLIGKYNWDCDHYLEEDVPTAMDYIRNQSRPKDGKLLAIGHSMGGILLYAMLSQDGYRGKCTELASVITLGSSLDYTTSRSSLKTLIPLVDPAKAVNLPVVPLGALLTEIYPLASYPPYLLSWLNPQISAQNMMHPEMFERLVLKNFCTIPAKLLSQLSTAFEKGGLRNRSGTFFYKDGLRNRSGTFFYKDHLHKSNVPVLALAEDMDLICPPEAVYETIKLIPENLAAYKVFGEPRGPHYAHYDLVGGRMACYQVYPRIIEFLSRHDIC</sequence>
<dbReference type="EMBL" id="JAJAGQ010000009">
    <property type="protein sequence ID" value="KAJ8553473.1"/>
    <property type="molecule type" value="Genomic_DNA"/>
</dbReference>
<evidence type="ECO:0000256" key="5">
    <source>
        <dbReference type="ARBA" id="ARBA00022801"/>
    </source>
</evidence>
<dbReference type="SUPFAM" id="SSF53756">
    <property type="entry name" value="UDP-Glycosyltransferase/glycogen phosphorylase"/>
    <property type="match status" value="1"/>
</dbReference>
<feature type="domain" description="Glycosyltransferase family 28 N-terminal" evidence="11">
    <location>
        <begin position="66"/>
        <end position="207"/>
    </location>
</feature>
<dbReference type="Pfam" id="PF03033">
    <property type="entry name" value="Glyco_transf_28"/>
    <property type="match status" value="1"/>
</dbReference>
<dbReference type="GO" id="GO:0071555">
    <property type="term" value="P:cell wall organization"/>
    <property type="evidence" value="ECO:0007669"/>
    <property type="project" value="UniProtKB-KW"/>
</dbReference>
<dbReference type="HAMAP" id="MF_00033">
    <property type="entry name" value="MurG"/>
    <property type="match status" value="1"/>
</dbReference>
<keyword evidence="6" id="KW-0133">Cell shape</keyword>
<dbReference type="InterPro" id="IPR006009">
    <property type="entry name" value="GlcNAc_MurG"/>
</dbReference>
<evidence type="ECO:0000256" key="3">
    <source>
        <dbReference type="ARBA" id="ARBA00022676"/>
    </source>
</evidence>
<evidence type="ECO:0000256" key="8">
    <source>
        <dbReference type="ARBA" id="ARBA00023136"/>
    </source>
</evidence>
<dbReference type="InterPro" id="IPR029058">
    <property type="entry name" value="AB_hydrolase_fold"/>
</dbReference>
<evidence type="ECO:0000256" key="4">
    <source>
        <dbReference type="ARBA" id="ARBA00022679"/>
    </source>
</evidence>
<keyword evidence="4" id="KW-0808">Transferase</keyword>
<dbReference type="Gene3D" id="3.40.50.2000">
    <property type="entry name" value="Glycogen Phosphorylase B"/>
    <property type="match status" value="2"/>
</dbReference>
<evidence type="ECO:0000313" key="13">
    <source>
        <dbReference type="EMBL" id="KAJ8553473.1"/>
    </source>
</evidence>
<dbReference type="GO" id="GO:0006508">
    <property type="term" value="P:proteolysis"/>
    <property type="evidence" value="ECO:0007669"/>
    <property type="project" value="InterPro"/>
</dbReference>
<dbReference type="InterPro" id="IPR002471">
    <property type="entry name" value="Pept_S9_AS"/>
</dbReference>
<dbReference type="GO" id="GO:0005975">
    <property type="term" value="P:carbohydrate metabolic process"/>
    <property type="evidence" value="ECO:0007669"/>
    <property type="project" value="InterPro"/>
</dbReference>
<keyword evidence="5" id="KW-0378">Hydrolase</keyword>
<organism evidence="13 14">
    <name type="scientific">Anisodus acutangulus</name>
    <dbReference type="NCBI Taxonomy" id="402998"/>
    <lineage>
        <taxon>Eukaryota</taxon>
        <taxon>Viridiplantae</taxon>
        <taxon>Streptophyta</taxon>
        <taxon>Embryophyta</taxon>
        <taxon>Tracheophyta</taxon>
        <taxon>Spermatophyta</taxon>
        <taxon>Magnoliopsida</taxon>
        <taxon>eudicotyledons</taxon>
        <taxon>Gunneridae</taxon>
        <taxon>Pentapetalae</taxon>
        <taxon>asterids</taxon>
        <taxon>lamiids</taxon>
        <taxon>Solanales</taxon>
        <taxon>Solanaceae</taxon>
        <taxon>Solanoideae</taxon>
        <taxon>Hyoscyameae</taxon>
        <taxon>Anisodus</taxon>
    </lineage>
</organism>
<evidence type="ECO:0000256" key="1">
    <source>
        <dbReference type="ARBA" id="ARBA00022475"/>
    </source>
</evidence>
<protein>
    <recommendedName>
        <fullName evidence="15">Undecaprenyldiphospho-muramoylpentapeptide beta-N-acetylglucosaminyltransferase</fullName>
    </recommendedName>
</protein>
<dbReference type="GO" id="GO:0008360">
    <property type="term" value="P:regulation of cell shape"/>
    <property type="evidence" value="ECO:0007669"/>
    <property type="project" value="UniProtKB-KW"/>
</dbReference>
<name>A0A9Q1M8B3_9SOLA</name>
<evidence type="ECO:0000259" key="12">
    <source>
        <dbReference type="Pfam" id="PF04101"/>
    </source>
</evidence>
<dbReference type="InterPro" id="IPR004276">
    <property type="entry name" value="GlycoTrans_28_N"/>
</dbReference>
<evidence type="ECO:0000259" key="11">
    <source>
        <dbReference type="Pfam" id="PF03033"/>
    </source>
</evidence>
<gene>
    <name evidence="13" type="ORF">K7X08_024151</name>
</gene>